<evidence type="ECO:0000256" key="3">
    <source>
        <dbReference type="ARBA" id="ARBA00022679"/>
    </source>
</evidence>
<evidence type="ECO:0000256" key="6">
    <source>
        <dbReference type="RuleBase" id="RU004466"/>
    </source>
</evidence>
<dbReference type="InterPro" id="IPR000092">
    <property type="entry name" value="Polyprenyl_synt"/>
</dbReference>
<evidence type="ECO:0000256" key="5">
    <source>
        <dbReference type="ARBA" id="ARBA00022842"/>
    </source>
</evidence>
<dbReference type="SFLD" id="SFLDS00005">
    <property type="entry name" value="Isoprenoid_Synthase_Type_I"/>
    <property type="match status" value="1"/>
</dbReference>
<dbReference type="Proteomes" id="UP000256424">
    <property type="component" value="Unassembled WGS sequence"/>
</dbReference>
<reference evidence="7 8" key="1">
    <citation type="submission" date="2018-04" db="EMBL/GenBank/DDBJ databases">
        <title>Novel Campyloabacter and Helicobacter Species and Strains.</title>
        <authorList>
            <person name="Mannion A.J."/>
            <person name="Shen Z."/>
            <person name="Fox J.G."/>
        </authorList>
    </citation>
    <scope>NUCLEOTIDE SEQUENCE [LARGE SCALE GENOMIC DNA]</scope>
    <source>
        <strain evidence="7 8">MIT 97-5075</strain>
    </source>
</reference>
<dbReference type="GO" id="GO:0004659">
    <property type="term" value="F:prenyltransferase activity"/>
    <property type="evidence" value="ECO:0007669"/>
    <property type="project" value="InterPro"/>
</dbReference>
<organism evidence="7 8">
    <name type="scientific">Helicobacter aurati</name>
    <dbReference type="NCBI Taxonomy" id="137778"/>
    <lineage>
        <taxon>Bacteria</taxon>
        <taxon>Pseudomonadati</taxon>
        <taxon>Campylobacterota</taxon>
        <taxon>Epsilonproteobacteria</taxon>
        <taxon>Campylobacterales</taxon>
        <taxon>Helicobacteraceae</taxon>
        <taxon>Helicobacter</taxon>
    </lineage>
</organism>
<keyword evidence="5" id="KW-0460">Magnesium</keyword>
<dbReference type="CDD" id="cd00685">
    <property type="entry name" value="Trans_IPPS_HT"/>
    <property type="match status" value="1"/>
</dbReference>
<dbReference type="Pfam" id="PF00348">
    <property type="entry name" value="polyprenyl_synt"/>
    <property type="match status" value="1"/>
</dbReference>
<dbReference type="Gene3D" id="1.10.600.10">
    <property type="entry name" value="Farnesyl Diphosphate Synthase"/>
    <property type="match status" value="1"/>
</dbReference>
<gene>
    <name evidence="7" type="ORF">CQA66_07650</name>
</gene>
<evidence type="ECO:0000256" key="2">
    <source>
        <dbReference type="ARBA" id="ARBA00006706"/>
    </source>
</evidence>
<dbReference type="PROSITE" id="PS00444">
    <property type="entry name" value="POLYPRENYL_SYNTHASE_2"/>
    <property type="match status" value="1"/>
</dbReference>
<comment type="similarity">
    <text evidence="2 6">Belongs to the FPP/GGPP synthase family.</text>
</comment>
<dbReference type="PROSITE" id="PS00723">
    <property type="entry name" value="POLYPRENYL_SYNTHASE_1"/>
    <property type="match status" value="1"/>
</dbReference>
<name>A0A3D8IZN9_9HELI</name>
<dbReference type="EMBL" id="NXLW01000017">
    <property type="protein sequence ID" value="RDU70737.1"/>
    <property type="molecule type" value="Genomic_DNA"/>
</dbReference>
<dbReference type="PANTHER" id="PTHR12001">
    <property type="entry name" value="GERANYLGERANYL PYROPHOSPHATE SYNTHASE"/>
    <property type="match status" value="1"/>
</dbReference>
<comment type="caution">
    <text evidence="7">The sequence shown here is derived from an EMBL/GenBank/DDBJ whole genome shotgun (WGS) entry which is preliminary data.</text>
</comment>
<evidence type="ECO:0000313" key="7">
    <source>
        <dbReference type="EMBL" id="RDU70737.1"/>
    </source>
</evidence>
<dbReference type="AlphaFoldDB" id="A0A3D8IZN9"/>
<dbReference type="SUPFAM" id="SSF48576">
    <property type="entry name" value="Terpenoid synthases"/>
    <property type="match status" value="1"/>
</dbReference>
<comment type="cofactor">
    <cofactor evidence="1">
        <name>Mg(2+)</name>
        <dbReference type="ChEBI" id="CHEBI:18420"/>
    </cofactor>
</comment>
<sequence>MLYKQLQEGKMLRSKLILNIINHELAYLLCAIIELIQSASLLHDDVIDESELRRGKPSLNAEFGNKNAIMLGDILYSRAFYELSKFHPLIAQNLSLSVSKLSIGELEDVFLEQKFNTNENEYLQMIEHKSADLIATSAQCAFLLKDCIRLDSKNPHNAQLDSATCNKAAIYYEYGLYLGMAFQIIDDILDITQDTQTLGKPTMRDFSGGKTTLPYIYLYHELQRDEQIWLQSLFKKDITHADKAKLHSLLLEKSLDKTKQKAQDYAKIAKQHAITLNNPKLESLIDSMIQRDF</sequence>
<proteinExistence type="inferred from homology"/>
<accession>A0A3D8IZN9</accession>
<evidence type="ECO:0000256" key="4">
    <source>
        <dbReference type="ARBA" id="ARBA00022723"/>
    </source>
</evidence>
<evidence type="ECO:0000256" key="1">
    <source>
        <dbReference type="ARBA" id="ARBA00001946"/>
    </source>
</evidence>
<dbReference type="GO" id="GO:0008299">
    <property type="term" value="P:isoprenoid biosynthetic process"/>
    <property type="evidence" value="ECO:0007669"/>
    <property type="project" value="InterPro"/>
</dbReference>
<evidence type="ECO:0000313" key="8">
    <source>
        <dbReference type="Proteomes" id="UP000256424"/>
    </source>
</evidence>
<dbReference type="InterPro" id="IPR008949">
    <property type="entry name" value="Isoprenoid_synthase_dom_sf"/>
</dbReference>
<dbReference type="PANTHER" id="PTHR12001:SF69">
    <property type="entry name" value="ALL TRANS-POLYPRENYL-DIPHOSPHATE SYNTHASE PDSS1"/>
    <property type="match status" value="1"/>
</dbReference>
<keyword evidence="8" id="KW-1185">Reference proteome</keyword>
<dbReference type="InterPro" id="IPR033749">
    <property type="entry name" value="Polyprenyl_synt_CS"/>
</dbReference>
<keyword evidence="4" id="KW-0479">Metal-binding</keyword>
<dbReference type="GO" id="GO:0046872">
    <property type="term" value="F:metal ion binding"/>
    <property type="evidence" value="ECO:0007669"/>
    <property type="project" value="UniProtKB-KW"/>
</dbReference>
<keyword evidence="3 6" id="KW-0808">Transferase</keyword>
<protein>
    <submittedName>
        <fullName evidence="7">Polyprenyl synthetase family protein</fullName>
    </submittedName>
</protein>